<protein>
    <submittedName>
        <fullName evidence="1">Glycosyltransferase</fullName>
    </submittedName>
</protein>
<gene>
    <name evidence="1" type="ORF">ACFFVB_07965</name>
</gene>
<dbReference type="Proteomes" id="UP001589605">
    <property type="component" value="Unassembled WGS sequence"/>
</dbReference>
<sequence>MFKHFVITRFNLKKKDWVTNKNNVEVLTDEWHHNRFKLFNDFCLSSLSNQTNKNFEWLVFFDTSTKPEFRAIIADIETKLPNFKPFFIDGMDAYLPEIQNYVTACDADYVITSRLDNDDSVSTNYIDIIQQQFIDTPFLAIDFINGYTLNTSKPYRLGKKLHQFNPFISLIEKNDNPKTVWSKTHGNWKKEKNLIQIKEHRIWCSIIHTENKVNEFTGYDEVDLDGFFSRFTLAESTEKSIRLDFQKQSHWTFLSSKNKFLSKYKYYRRRLKRQLGFYS</sequence>
<name>A0ABV5F0R3_9FLAO</name>
<accession>A0ABV5F0R3</accession>
<reference evidence="1 2" key="1">
    <citation type="submission" date="2024-09" db="EMBL/GenBank/DDBJ databases">
        <authorList>
            <person name="Sun Q."/>
            <person name="Mori K."/>
        </authorList>
    </citation>
    <scope>NUCLEOTIDE SEQUENCE [LARGE SCALE GENOMIC DNA]</scope>
    <source>
        <strain evidence="1 2">CECT 8286</strain>
    </source>
</reference>
<dbReference type="InterPro" id="IPR029044">
    <property type="entry name" value="Nucleotide-diphossugar_trans"/>
</dbReference>
<dbReference type="SUPFAM" id="SSF53448">
    <property type="entry name" value="Nucleotide-diphospho-sugar transferases"/>
    <property type="match status" value="1"/>
</dbReference>
<dbReference type="InterPro" id="IPR021466">
    <property type="entry name" value="Put_rhamnosyl_transferase"/>
</dbReference>
<dbReference type="CDD" id="cd00761">
    <property type="entry name" value="Glyco_tranf_GTA_type"/>
    <property type="match status" value="1"/>
</dbReference>
<dbReference type="EMBL" id="JBHMEZ010000003">
    <property type="protein sequence ID" value="MFB9053016.1"/>
    <property type="molecule type" value="Genomic_DNA"/>
</dbReference>
<dbReference type="RefSeq" id="WP_382382184.1">
    <property type="nucleotide sequence ID" value="NZ_JBHMEZ010000003.1"/>
</dbReference>
<proteinExistence type="predicted"/>
<evidence type="ECO:0000313" key="1">
    <source>
        <dbReference type="EMBL" id="MFB9053016.1"/>
    </source>
</evidence>
<comment type="caution">
    <text evidence="1">The sequence shown here is derived from an EMBL/GenBank/DDBJ whole genome shotgun (WGS) entry which is preliminary data.</text>
</comment>
<evidence type="ECO:0000313" key="2">
    <source>
        <dbReference type="Proteomes" id="UP001589605"/>
    </source>
</evidence>
<dbReference type="Pfam" id="PF11316">
    <property type="entry name" value="Rhamno_transf"/>
    <property type="match status" value="1"/>
</dbReference>
<organism evidence="1 2">
    <name type="scientific">Formosa undariae</name>
    <dbReference type="NCBI Taxonomy" id="1325436"/>
    <lineage>
        <taxon>Bacteria</taxon>
        <taxon>Pseudomonadati</taxon>
        <taxon>Bacteroidota</taxon>
        <taxon>Flavobacteriia</taxon>
        <taxon>Flavobacteriales</taxon>
        <taxon>Flavobacteriaceae</taxon>
        <taxon>Formosa</taxon>
    </lineage>
</organism>
<keyword evidence="2" id="KW-1185">Reference proteome</keyword>
<dbReference type="Gene3D" id="3.90.550.10">
    <property type="entry name" value="Spore Coat Polysaccharide Biosynthesis Protein SpsA, Chain A"/>
    <property type="match status" value="1"/>
</dbReference>